<dbReference type="VEuPathDB" id="AmoebaDB:NAEGRDRAFT_48390"/>
<proteinExistence type="predicted"/>
<sequence>MSTFFYFKGIKAEERGGLLYFIKRKTSSFKYLVEFALFPLSSSSTSSFHNLTSQDVIGRLFINGFLWRKIAPFHVEYQENDVSWRVRFEIGSEATIYELCWDDPSIVLCRFLVDSNKDDNITEPLLEMCELLKKIIFIIDQYPELCMFVGDFRRYMPTSLAWYVSSLLNGDVEFAKKLSLIDVKQSYDNLPSLENCISSLLEYLKEGNSEKICQISQKFTTELETKLSEMNLGLKRVTLFEKTKECGFLALCRLAYNGNQSAMDLCNRFLVKLIGREDISLISNLALTNLSDCFNSKDVYSNIMRFLGELSIINQNKENLFDESERELIHNEISNVLSSMTCFSLFLPLYDNNYEESNYCNDSALSTFDNLRLSRIATSPSQIGHGISCELFFNATILSKKGSTICNEFFQYFVGNMKQSTIHSLCWACNSQLPISTIFQIYTFLQKRDDIDWYSPWIARKHITGIQGFLAQDKQRGFAELVQLSKSCSFLSRKEVLISLGQLYMRGECGIPVDYEKALFWCSKFPTWFGWIKGDAKTYLESMGTTIEHDDDEYFMNSI</sequence>
<dbReference type="Proteomes" id="UP000006671">
    <property type="component" value="Unassembled WGS sequence"/>
</dbReference>
<dbReference type="InParanoid" id="D2VCB8"/>
<dbReference type="EMBL" id="GG738862">
    <property type="protein sequence ID" value="EFC45723.1"/>
    <property type="molecule type" value="Genomic_DNA"/>
</dbReference>
<reference evidence="1 2" key="1">
    <citation type="journal article" date="2010" name="Cell">
        <title>The genome of Naegleria gruberi illuminates early eukaryotic versatility.</title>
        <authorList>
            <person name="Fritz-Laylin L.K."/>
            <person name="Prochnik S.E."/>
            <person name="Ginger M.L."/>
            <person name="Dacks J.B."/>
            <person name="Carpenter M.L."/>
            <person name="Field M.C."/>
            <person name="Kuo A."/>
            <person name="Paredez A."/>
            <person name="Chapman J."/>
            <person name="Pham J."/>
            <person name="Shu S."/>
            <person name="Neupane R."/>
            <person name="Cipriano M."/>
            <person name="Mancuso J."/>
            <person name="Tu H."/>
            <person name="Salamov A."/>
            <person name="Lindquist E."/>
            <person name="Shapiro H."/>
            <person name="Lucas S."/>
            <person name="Grigoriev I.V."/>
            <person name="Cande W.Z."/>
            <person name="Fulton C."/>
            <person name="Rokhsar D.S."/>
            <person name="Dawson S.C."/>
        </authorList>
    </citation>
    <scope>NUCLEOTIDE SEQUENCE [LARGE SCALE GENOMIC DNA]</scope>
    <source>
        <strain evidence="1 2">NEG-M</strain>
    </source>
</reference>
<keyword evidence="2" id="KW-1185">Reference proteome</keyword>
<evidence type="ECO:0000313" key="1">
    <source>
        <dbReference type="EMBL" id="EFC45723.1"/>
    </source>
</evidence>
<evidence type="ECO:0000313" key="2">
    <source>
        <dbReference type="Proteomes" id="UP000006671"/>
    </source>
</evidence>
<dbReference type="KEGG" id="ngr:NAEGRDRAFT_48390"/>
<name>D2VCB8_NAEGR</name>
<dbReference type="AlphaFoldDB" id="D2VCB8"/>
<accession>D2VCB8</accession>
<dbReference type="GeneID" id="8849180"/>
<protein>
    <submittedName>
        <fullName evidence="1">Predicted protein</fullName>
    </submittedName>
</protein>
<gene>
    <name evidence="1" type="ORF">NAEGRDRAFT_48390</name>
</gene>
<dbReference type="RefSeq" id="XP_002678467.1">
    <property type="nucleotide sequence ID" value="XM_002678421.1"/>
</dbReference>
<organism evidence="2">
    <name type="scientific">Naegleria gruberi</name>
    <name type="common">Amoeba</name>
    <dbReference type="NCBI Taxonomy" id="5762"/>
    <lineage>
        <taxon>Eukaryota</taxon>
        <taxon>Discoba</taxon>
        <taxon>Heterolobosea</taxon>
        <taxon>Tetramitia</taxon>
        <taxon>Eutetramitia</taxon>
        <taxon>Vahlkampfiidae</taxon>
        <taxon>Naegleria</taxon>
    </lineage>
</organism>